<comment type="caution">
    <text evidence="2">The sequence shown here is derived from an EMBL/GenBank/DDBJ whole genome shotgun (WGS) entry which is preliminary data.</text>
</comment>
<evidence type="ECO:0000313" key="2">
    <source>
        <dbReference type="EMBL" id="KMQ90168.1"/>
    </source>
</evidence>
<dbReference type="FunFam" id="1.10.340.70:FF:000004">
    <property type="entry name" value="Retrovirus-related Pol polyprotein from transposon 297-like Protein"/>
    <property type="match status" value="1"/>
</dbReference>
<feature type="domain" description="Integrase zinc-binding" evidence="1">
    <location>
        <begin position="56"/>
        <end position="111"/>
    </location>
</feature>
<dbReference type="Proteomes" id="UP000036403">
    <property type="component" value="Unassembled WGS sequence"/>
</dbReference>
<dbReference type="InterPro" id="IPR052160">
    <property type="entry name" value="Gypsy_RT_Integrase-like"/>
</dbReference>
<proteinExistence type="predicted"/>
<name>A0A0J7KIB8_LASNI</name>
<dbReference type="PaxDb" id="67767-A0A0J7KIB8"/>
<dbReference type="AlphaFoldDB" id="A0A0J7KIB8"/>
<dbReference type="STRING" id="67767.A0A0J7KIB8"/>
<evidence type="ECO:0000259" key="1">
    <source>
        <dbReference type="Pfam" id="PF17921"/>
    </source>
</evidence>
<dbReference type="PANTHER" id="PTHR47266">
    <property type="entry name" value="ENDONUCLEASE-RELATED"/>
    <property type="match status" value="1"/>
</dbReference>
<dbReference type="InterPro" id="IPR041588">
    <property type="entry name" value="Integrase_H2C2"/>
</dbReference>
<evidence type="ECO:0000313" key="3">
    <source>
        <dbReference type="Proteomes" id="UP000036403"/>
    </source>
</evidence>
<organism evidence="2 3">
    <name type="scientific">Lasius niger</name>
    <name type="common">Black garden ant</name>
    <dbReference type="NCBI Taxonomy" id="67767"/>
    <lineage>
        <taxon>Eukaryota</taxon>
        <taxon>Metazoa</taxon>
        <taxon>Ecdysozoa</taxon>
        <taxon>Arthropoda</taxon>
        <taxon>Hexapoda</taxon>
        <taxon>Insecta</taxon>
        <taxon>Pterygota</taxon>
        <taxon>Neoptera</taxon>
        <taxon>Endopterygota</taxon>
        <taxon>Hymenoptera</taxon>
        <taxon>Apocrita</taxon>
        <taxon>Aculeata</taxon>
        <taxon>Formicoidea</taxon>
        <taxon>Formicidae</taxon>
        <taxon>Formicinae</taxon>
        <taxon>Lasius</taxon>
        <taxon>Lasius</taxon>
    </lineage>
</organism>
<dbReference type="EMBL" id="LBMM01006947">
    <property type="protein sequence ID" value="KMQ90168.1"/>
    <property type="molecule type" value="Genomic_DNA"/>
</dbReference>
<accession>A0A0J7KIB8</accession>
<dbReference type="Gene3D" id="1.10.340.70">
    <property type="match status" value="1"/>
</dbReference>
<reference evidence="2 3" key="1">
    <citation type="submission" date="2015-04" db="EMBL/GenBank/DDBJ databases">
        <title>Lasius niger genome sequencing.</title>
        <authorList>
            <person name="Konorov E.A."/>
            <person name="Nikitin M.A."/>
            <person name="Kirill M.V."/>
            <person name="Chang P."/>
        </authorList>
    </citation>
    <scope>NUCLEOTIDE SEQUENCE [LARGE SCALE GENOMIC DNA]</scope>
    <source>
        <tissue evidence="2">Whole</tissue>
    </source>
</reference>
<dbReference type="Pfam" id="PF17921">
    <property type="entry name" value="Integrase_H2C2"/>
    <property type="match status" value="1"/>
</dbReference>
<sequence>MPVVISTEELYEEQRKDEELKAPIKKGTTLSLKKLSLDNGDKTIYYDVSDQIRIYVPATLRKRIVNTTHNLSHSSTRATKKMIAQRFVWPNMQKDVNKWVKTCLPCQRSKIRRHNVRIPEHIQVPSDCFHHVYMDIVGPLLASVGYRYCLTTEQRDCQRQRK</sequence>
<gene>
    <name evidence="2" type="ORF">RF55_10097</name>
</gene>
<dbReference type="OrthoDB" id="8016172at2759"/>
<keyword evidence="3" id="KW-1185">Reference proteome</keyword>
<protein>
    <submittedName>
        <fullName evidence="2">Pol polyprotein</fullName>
    </submittedName>
</protein>